<gene>
    <name evidence="1" type="ORF">C8N28_0651</name>
</gene>
<evidence type="ECO:0000313" key="1">
    <source>
        <dbReference type="EMBL" id="TCK85345.1"/>
    </source>
</evidence>
<dbReference type="NCBIfam" id="TIGR04001">
    <property type="entry name" value="thiol_BshB1"/>
    <property type="match status" value="1"/>
</dbReference>
<dbReference type="AlphaFoldDB" id="A0A4R1M138"/>
<dbReference type="OrthoDB" id="9778719at2"/>
<dbReference type="PANTHER" id="PTHR12993:SF30">
    <property type="entry name" value="N-ACETYL-ALPHA-D-GLUCOSAMINYL L-MALATE DEACETYLASE 1"/>
    <property type="match status" value="1"/>
</dbReference>
<dbReference type="SUPFAM" id="SSF102588">
    <property type="entry name" value="LmbE-like"/>
    <property type="match status" value="1"/>
</dbReference>
<accession>A0A4R1M138</accession>
<dbReference type="RefSeq" id="WP_132221473.1">
    <property type="nucleotide sequence ID" value="NZ_SMGO01000001.1"/>
</dbReference>
<evidence type="ECO:0000313" key="2">
    <source>
        <dbReference type="Proteomes" id="UP000294616"/>
    </source>
</evidence>
<dbReference type="Proteomes" id="UP000294616">
    <property type="component" value="Unassembled WGS sequence"/>
</dbReference>
<dbReference type="GO" id="GO:0019213">
    <property type="term" value="F:deacetylase activity"/>
    <property type="evidence" value="ECO:0007669"/>
    <property type="project" value="InterPro"/>
</dbReference>
<dbReference type="Pfam" id="PF02585">
    <property type="entry name" value="PIG-L"/>
    <property type="match status" value="1"/>
</dbReference>
<proteinExistence type="predicted"/>
<dbReference type="InterPro" id="IPR003737">
    <property type="entry name" value="GlcNAc_PI_deacetylase-related"/>
</dbReference>
<dbReference type="GO" id="GO:0016811">
    <property type="term" value="F:hydrolase activity, acting on carbon-nitrogen (but not peptide) bonds, in linear amides"/>
    <property type="evidence" value="ECO:0007669"/>
    <property type="project" value="TreeGrafter"/>
</dbReference>
<dbReference type="EMBL" id="SMGO01000001">
    <property type="protein sequence ID" value="TCK85345.1"/>
    <property type="molecule type" value="Genomic_DNA"/>
</dbReference>
<dbReference type="PANTHER" id="PTHR12993">
    <property type="entry name" value="N-ACETYLGLUCOSAMINYL-PHOSPHATIDYLINOSITOL DE-N-ACETYLASE-RELATED"/>
    <property type="match status" value="1"/>
</dbReference>
<dbReference type="Gene3D" id="3.40.50.10320">
    <property type="entry name" value="LmbE-like"/>
    <property type="match status" value="1"/>
</dbReference>
<comment type="caution">
    <text evidence="1">The sequence shown here is derived from an EMBL/GenBank/DDBJ whole genome shotgun (WGS) entry which is preliminary data.</text>
</comment>
<protein>
    <submittedName>
        <fullName evidence="1">Bacillithiol biosynthesis deacetylase BshB1</fullName>
    </submittedName>
</protein>
<dbReference type="InterPro" id="IPR023842">
    <property type="entry name" value="Bacillithiol_biosynth_BshB1"/>
</dbReference>
<organism evidence="1 2">
    <name type="scientific">Albibacterium bauzanense</name>
    <dbReference type="NCBI Taxonomy" id="653929"/>
    <lineage>
        <taxon>Bacteria</taxon>
        <taxon>Pseudomonadati</taxon>
        <taxon>Bacteroidota</taxon>
        <taxon>Sphingobacteriia</taxon>
        <taxon>Sphingobacteriales</taxon>
        <taxon>Sphingobacteriaceae</taxon>
        <taxon>Albibacterium</taxon>
    </lineage>
</organism>
<dbReference type="GO" id="GO:0071793">
    <property type="term" value="P:bacillithiol biosynthetic process"/>
    <property type="evidence" value="ECO:0007669"/>
    <property type="project" value="InterPro"/>
</dbReference>
<reference evidence="1 2" key="1">
    <citation type="submission" date="2019-03" db="EMBL/GenBank/DDBJ databases">
        <title>Genomic Encyclopedia of Archaeal and Bacterial Type Strains, Phase II (KMG-II): from individual species to whole genera.</title>
        <authorList>
            <person name="Goeker M."/>
        </authorList>
    </citation>
    <scope>NUCLEOTIDE SEQUENCE [LARGE SCALE GENOMIC DNA]</scope>
    <source>
        <strain evidence="1 2">DSM 22554</strain>
    </source>
</reference>
<dbReference type="InterPro" id="IPR024078">
    <property type="entry name" value="LmbE-like_dom_sf"/>
</dbReference>
<keyword evidence="2" id="KW-1185">Reference proteome</keyword>
<name>A0A4R1M138_9SPHI</name>
<sequence length="247" mass="28219">MKSESLDLKLDLLVITVHPDDAELGCAGTILKHIAAGKKVGIIDLTQGELGTRGTAETRHEEATNAAELLGVKVRENLKMRDGFFRNDEEHQLKVISAIRKYKPEIIISNALRDRHPDHGRAGDLINDAVFLAGLRKIATYDKDVEQDIHRTRLLLQLIQDYYIKPDIVVDISEYWDQKIKVIQAYKTQFFNPEYNENEPQTYISRPEFLEVIESRAIEFGKNIQARYAEGFTCRRLLGVNNLSDLL</sequence>